<reference evidence="2 3" key="1">
    <citation type="submission" date="2019-03" db="EMBL/GenBank/DDBJ databases">
        <authorList>
            <person name="Yang Y."/>
        </authorList>
    </citation>
    <scope>NUCLEOTIDE SEQUENCE [LARGE SCALE GENOMIC DNA]</scope>
    <source>
        <strain evidence="2 3">ASL-1</strain>
    </source>
</reference>
<feature type="chain" id="PRO_5039058857" evidence="1">
    <location>
        <begin position="17"/>
        <end position="100"/>
    </location>
</feature>
<dbReference type="AlphaFoldDB" id="A0A4Y8LHB0"/>
<dbReference type="EMBL" id="SORX01000004">
    <property type="protein sequence ID" value="TFE01567.1"/>
    <property type="molecule type" value="Genomic_DNA"/>
</dbReference>
<sequence>MRKMMLAVMSSLVVLAGCNATVGEGNLDAFPEFENLDRHVDVESFETEIDKDDPEERVILLKEDGGEVQYKSIFVKDTDRHKIVQTGGENLFNDVIETEE</sequence>
<dbReference type="OrthoDB" id="2168541at2"/>
<organism evidence="2 3">
    <name type="scientific">Jeotgalibacillus salarius</name>
    <dbReference type="NCBI Taxonomy" id="546023"/>
    <lineage>
        <taxon>Bacteria</taxon>
        <taxon>Bacillati</taxon>
        <taxon>Bacillota</taxon>
        <taxon>Bacilli</taxon>
        <taxon>Bacillales</taxon>
        <taxon>Caryophanaceae</taxon>
        <taxon>Jeotgalibacillus</taxon>
    </lineage>
</organism>
<proteinExistence type="predicted"/>
<gene>
    <name evidence="2" type="ORF">E2626_08315</name>
</gene>
<name>A0A4Y8LHB0_9BACL</name>
<comment type="caution">
    <text evidence="2">The sequence shown here is derived from an EMBL/GenBank/DDBJ whole genome shotgun (WGS) entry which is preliminary data.</text>
</comment>
<dbReference type="Proteomes" id="UP000297776">
    <property type="component" value="Unassembled WGS sequence"/>
</dbReference>
<dbReference type="PROSITE" id="PS51257">
    <property type="entry name" value="PROKAR_LIPOPROTEIN"/>
    <property type="match status" value="1"/>
</dbReference>
<accession>A0A4Y8LHB0</accession>
<feature type="signal peptide" evidence="1">
    <location>
        <begin position="1"/>
        <end position="16"/>
    </location>
</feature>
<evidence type="ECO:0000256" key="1">
    <source>
        <dbReference type="SAM" id="SignalP"/>
    </source>
</evidence>
<evidence type="ECO:0000313" key="3">
    <source>
        <dbReference type="Proteomes" id="UP000297776"/>
    </source>
</evidence>
<dbReference type="RefSeq" id="WP_134381285.1">
    <property type="nucleotide sequence ID" value="NZ_SORX01000004.1"/>
</dbReference>
<evidence type="ECO:0000313" key="2">
    <source>
        <dbReference type="EMBL" id="TFE01567.1"/>
    </source>
</evidence>
<keyword evidence="1" id="KW-0732">Signal</keyword>
<protein>
    <submittedName>
        <fullName evidence="2">Uncharacterized protein</fullName>
    </submittedName>
</protein>
<keyword evidence="3" id="KW-1185">Reference proteome</keyword>